<gene>
    <name evidence="2" type="ORF">EB796_022607</name>
</gene>
<dbReference type="InterPro" id="IPR050587">
    <property type="entry name" value="GNT1/Glycosyltrans_8"/>
</dbReference>
<evidence type="ECO:0000256" key="1">
    <source>
        <dbReference type="SAM" id="MobiDB-lite"/>
    </source>
</evidence>
<evidence type="ECO:0000313" key="3">
    <source>
        <dbReference type="Proteomes" id="UP000593567"/>
    </source>
</evidence>
<reference evidence="2" key="1">
    <citation type="submission" date="2020-06" db="EMBL/GenBank/DDBJ databases">
        <title>Draft genome of Bugula neritina, a colonial animal packing powerful symbionts and potential medicines.</title>
        <authorList>
            <person name="Rayko M."/>
        </authorList>
    </citation>
    <scope>NUCLEOTIDE SEQUENCE [LARGE SCALE GENOMIC DNA]</scope>
    <source>
        <strain evidence="2">Kwan_BN1</strain>
    </source>
</reference>
<dbReference type="AlphaFoldDB" id="A0A7J7IZ14"/>
<feature type="region of interest" description="Disordered" evidence="1">
    <location>
        <begin position="186"/>
        <end position="228"/>
    </location>
</feature>
<dbReference type="PANTHER" id="PTHR11183">
    <property type="entry name" value="GLYCOGENIN SUBFAMILY MEMBER"/>
    <property type="match status" value="1"/>
</dbReference>
<proteinExistence type="predicted"/>
<sequence length="228" mass="25704">MFFSDWAHTDIKKHLPFLYNVVPQATYSYLPAFRRFGSQTKICHFIGAFKPWDCSYNESTGQPVSSASTYYDDNFLSLWWQRFVSSVLPLLSLPNAKPGLEAKLKEDSQVSETDATVEVVSEARWSEQSFSSNLLERVMPQLKGTSLVGGENHPVKSLEERQTDWEHGDIDYLGADSFEKIRKHLDSEIGENSSRQRNTPPAKSLTTTKAKPLKSALKKGSMFADSSP</sequence>
<accession>A0A7J7IZ14</accession>
<organism evidence="2 3">
    <name type="scientific">Bugula neritina</name>
    <name type="common">Brown bryozoan</name>
    <name type="synonym">Sertularia neritina</name>
    <dbReference type="NCBI Taxonomy" id="10212"/>
    <lineage>
        <taxon>Eukaryota</taxon>
        <taxon>Metazoa</taxon>
        <taxon>Spiralia</taxon>
        <taxon>Lophotrochozoa</taxon>
        <taxon>Bryozoa</taxon>
        <taxon>Gymnolaemata</taxon>
        <taxon>Cheilostomatida</taxon>
        <taxon>Flustrina</taxon>
        <taxon>Buguloidea</taxon>
        <taxon>Bugulidae</taxon>
        <taxon>Bugula</taxon>
    </lineage>
</organism>
<dbReference type="SUPFAM" id="SSF53448">
    <property type="entry name" value="Nucleotide-diphospho-sugar transferases"/>
    <property type="match status" value="1"/>
</dbReference>
<name>A0A7J7IZ14_BUGNE</name>
<comment type="caution">
    <text evidence="2">The sequence shown here is derived from an EMBL/GenBank/DDBJ whole genome shotgun (WGS) entry which is preliminary data.</text>
</comment>
<dbReference type="OrthoDB" id="2014201at2759"/>
<keyword evidence="3" id="KW-1185">Reference proteome</keyword>
<dbReference type="Gene3D" id="3.90.550.10">
    <property type="entry name" value="Spore Coat Polysaccharide Biosynthesis Protein SpsA, Chain A"/>
    <property type="match status" value="1"/>
</dbReference>
<feature type="compositionally biased region" description="Polar residues" evidence="1">
    <location>
        <begin position="190"/>
        <end position="209"/>
    </location>
</feature>
<dbReference type="InterPro" id="IPR029044">
    <property type="entry name" value="Nucleotide-diphossugar_trans"/>
</dbReference>
<dbReference type="Proteomes" id="UP000593567">
    <property type="component" value="Unassembled WGS sequence"/>
</dbReference>
<protein>
    <submittedName>
        <fullName evidence="2">GYG1</fullName>
    </submittedName>
</protein>
<evidence type="ECO:0000313" key="2">
    <source>
        <dbReference type="EMBL" id="KAF6019110.1"/>
    </source>
</evidence>
<dbReference type="EMBL" id="VXIV02003254">
    <property type="protein sequence ID" value="KAF6019110.1"/>
    <property type="molecule type" value="Genomic_DNA"/>
</dbReference>